<comment type="subcellular location">
    <subcellularLocation>
        <location evidence="1">Nucleus</location>
    </subcellularLocation>
</comment>
<dbReference type="Proteomes" id="UP001623349">
    <property type="component" value="Unassembled WGS sequence"/>
</dbReference>
<organism evidence="14 15">
    <name type="scientific">Apodemus speciosus</name>
    <name type="common">Large Japanese field mouse</name>
    <dbReference type="NCBI Taxonomy" id="105296"/>
    <lineage>
        <taxon>Eukaryota</taxon>
        <taxon>Metazoa</taxon>
        <taxon>Chordata</taxon>
        <taxon>Craniata</taxon>
        <taxon>Vertebrata</taxon>
        <taxon>Euteleostomi</taxon>
        <taxon>Mammalia</taxon>
        <taxon>Eutheria</taxon>
        <taxon>Euarchontoglires</taxon>
        <taxon>Glires</taxon>
        <taxon>Rodentia</taxon>
        <taxon>Myomorpha</taxon>
        <taxon>Muroidea</taxon>
        <taxon>Muridae</taxon>
        <taxon>Murinae</taxon>
        <taxon>Apodemus</taxon>
    </lineage>
</organism>
<feature type="region of interest" description="Disordered" evidence="11">
    <location>
        <begin position="91"/>
        <end position="163"/>
    </location>
</feature>
<keyword evidence="9" id="KW-0012">Acyltransferase</keyword>
<protein>
    <submittedName>
        <fullName evidence="14">N-acetyltransferase ESCO1</fullName>
    </submittedName>
</protein>
<evidence type="ECO:0000256" key="8">
    <source>
        <dbReference type="ARBA" id="ARBA00023306"/>
    </source>
</evidence>
<dbReference type="EMBL" id="BAAFST010000018">
    <property type="protein sequence ID" value="GAB1301441.1"/>
    <property type="molecule type" value="Genomic_DNA"/>
</dbReference>
<evidence type="ECO:0000256" key="11">
    <source>
        <dbReference type="SAM" id="MobiDB-lite"/>
    </source>
</evidence>
<evidence type="ECO:0000256" key="4">
    <source>
        <dbReference type="ARBA" id="ARBA00022723"/>
    </source>
</evidence>
<dbReference type="Pfam" id="PF13880">
    <property type="entry name" value="Acetyltransf_13"/>
    <property type="match status" value="1"/>
</dbReference>
<evidence type="ECO:0000256" key="2">
    <source>
        <dbReference type="ARBA" id="ARBA00005816"/>
    </source>
</evidence>
<evidence type="ECO:0000256" key="6">
    <source>
        <dbReference type="ARBA" id="ARBA00022833"/>
    </source>
</evidence>
<proteinExistence type="inferred from homology"/>
<name>A0ABQ0FQD5_APOSI</name>
<gene>
    <name evidence="14" type="ORF">APTSU1_001667900</name>
</gene>
<accession>A0ABQ0FQD5</accession>
<feature type="compositionally biased region" description="Acidic residues" evidence="11">
    <location>
        <begin position="127"/>
        <end position="136"/>
    </location>
</feature>
<keyword evidence="6" id="KW-0862">Zinc</keyword>
<keyword evidence="4" id="KW-0479">Metal-binding</keyword>
<feature type="compositionally biased region" description="Basic and acidic residues" evidence="11">
    <location>
        <begin position="114"/>
        <end position="126"/>
    </location>
</feature>
<keyword evidence="15" id="KW-1185">Reference proteome</keyword>
<sequence length="1059" mass="119606">MVAETSVSSCGKRTKWQHKRKSILIEYFTKRRRLNRSHKPTNLANKERNLLAIRHVTNSSTSSSCRLQKKKLFRNFVKADSDNTTYLASAPTWTQSSKTPQKERHYSGIMSIQEKSKENSSKITKESEDENLEQEIEGSQNSPAKKSGSKEAEKAPVRFSNKSEINQSEFGMRMSTRSASCSADKNVTNSINKNIVTVKGQSQESSKKKKLCQEKLSLGTFKGNEQLNRRSQRLQQLTECTTRSLRSREIQGQIHTVKQNLQPSRREQCNSTQCNKVKINQKHVKRKVLEIKSDCKEDRHSVTNEVINSPKGKKRKVQHQTTSTCSSQCNQGSEKCLQKTIRKEEIKPVPVTAEIKKLKAATSVSKKNELRKSAHTQVSTSTKFPQIPLPLVPEHSVDHESEQAGKSKRGSILQLCEEIAGEIESDTVEVKKELSCVESVKEEKPAEVKLEGTDAERQIPHKETNQDMQCNRFFPSRKTRPVKCILNGMNSSTKKNSNWTKIKLSKFNSVQQHKLDSQVSPKLSLLQTGLSTPVLEMPHPVSQSTFLEMKPHDNVTCQRDKMKGIKSEEVKINNIAIEINKATKRAPGNCNLDNHIKSSPDSLLDNQMKHSCESAPDQWVSLYSPGCPGTHSVDQAGLKLRNPPASASQVLGLKACATTPSEKLFSIFVKRVNLFLSKNFSICSASEVETNPLENTAAVSTLLSQAKIDGNRKFSGSAPNQQHSVLSNEASINRKNRDIPPNHSQLKCNSHLEITIPKSLKLRDSEKVDEKQLVIDAGHKRFGAVSCNICGMLYTASNPEDETQHLLFHNQFISAVKYVVLLINHHECGSEEEFITSLFLSMSNFRYTQRSLLPYYGWKKERILAEYPDGRIIMVLPEDPKYALKKVDEIREMVDNDLGFQQAPLMCYSRTKTLLFISNDKKVVGCLIAEHIQWFLCHDELLNSSTGTGYRVIEEKLPVIRSEEEKVGFERQKAWCCSTLPEPAICGISRIWVFSMMRRKKIASRMIECLRSNFIYGSYLSKEEIAFSDPTPDGKLFATQYCGTGQFLVYNFINGQNTT</sequence>
<evidence type="ECO:0000256" key="3">
    <source>
        <dbReference type="ARBA" id="ARBA00022679"/>
    </source>
</evidence>
<keyword evidence="7" id="KW-0539">Nucleus</keyword>
<evidence type="ECO:0000256" key="9">
    <source>
        <dbReference type="ARBA" id="ARBA00023315"/>
    </source>
</evidence>
<dbReference type="Pfam" id="PF13878">
    <property type="entry name" value="zf-C2H2_3"/>
    <property type="match status" value="1"/>
</dbReference>
<feature type="region of interest" description="Disordered" evidence="11">
    <location>
        <begin position="713"/>
        <end position="740"/>
    </location>
</feature>
<comment type="catalytic activity">
    <reaction evidence="10">
        <text>L-lysyl-[protein] + acetyl-CoA = N(6)-acetyl-L-lysyl-[protein] + CoA + H(+)</text>
        <dbReference type="Rhea" id="RHEA:45948"/>
        <dbReference type="Rhea" id="RHEA-COMP:9752"/>
        <dbReference type="Rhea" id="RHEA-COMP:10731"/>
        <dbReference type="ChEBI" id="CHEBI:15378"/>
        <dbReference type="ChEBI" id="CHEBI:29969"/>
        <dbReference type="ChEBI" id="CHEBI:57287"/>
        <dbReference type="ChEBI" id="CHEBI:57288"/>
        <dbReference type="ChEBI" id="CHEBI:61930"/>
    </reaction>
</comment>
<evidence type="ECO:0000259" key="12">
    <source>
        <dbReference type="Pfam" id="PF13878"/>
    </source>
</evidence>
<keyword evidence="8" id="KW-0131">Cell cycle</keyword>
<dbReference type="InterPro" id="IPR028009">
    <property type="entry name" value="ESCO_Acetyltransf_dom"/>
</dbReference>
<feature type="compositionally biased region" description="Polar residues" evidence="11">
    <location>
        <begin position="375"/>
        <end position="384"/>
    </location>
</feature>
<evidence type="ECO:0000313" key="15">
    <source>
        <dbReference type="Proteomes" id="UP001623349"/>
    </source>
</evidence>
<feature type="domain" description="N-acetyltransferase ESCO zinc-finger" evidence="12">
    <location>
        <begin position="772"/>
        <end position="811"/>
    </location>
</feature>
<evidence type="ECO:0000313" key="14">
    <source>
        <dbReference type="EMBL" id="GAB1301441.1"/>
    </source>
</evidence>
<dbReference type="InterPro" id="IPR028005">
    <property type="entry name" value="AcTrfase_ESCO_Znf_dom"/>
</dbReference>
<feature type="compositionally biased region" description="Polar residues" evidence="11">
    <location>
        <begin position="717"/>
        <end position="733"/>
    </location>
</feature>
<dbReference type="PANTHER" id="PTHR45884:SF1">
    <property type="entry name" value="N-ACETYLTRANSFERASE ESCO1"/>
    <property type="match status" value="1"/>
</dbReference>
<evidence type="ECO:0000256" key="10">
    <source>
        <dbReference type="ARBA" id="ARBA00047902"/>
    </source>
</evidence>
<evidence type="ECO:0000256" key="7">
    <source>
        <dbReference type="ARBA" id="ARBA00023242"/>
    </source>
</evidence>
<feature type="region of interest" description="Disordered" evidence="11">
    <location>
        <begin position="363"/>
        <end position="389"/>
    </location>
</feature>
<dbReference type="PANTHER" id="PTHR45884">
    <property type="entry name" value="N-ACETYLTRANSFERASE ECO"/>
    <property type="match status" value="1"/>
</dbReference>
<reference evidence="14 15" key="1">
    <citation type="submission" date="2024-08" db="EMBL/GenBank/DDBJ databases">
        <title>The draft genome of Apodemus speciosus.</title>
        <authorList>
            <person name="Nabeshima K."/>
            <person name="Suzuki S."/>
            <person name="Onuma M."/>
        </authorList>
    </citation>
    <scope>NUCLEOTIDE SEQUENCE [LARGE SCALE GENOMIC DNA]</scope>
    <source>
        <strain evidence="14">IB14-021</strain>
    </source>
</reference>
<comment type="caution">
    <text evidence="14">The sequence shown here is derived from an EMBL/GenBank/DDBJ whole genome shotgun (WGS) entry which is preliminary data.</text>
</comment>
<evidence type="ECO:0000256" key="5">
    <source>
        <dbReference type="ARBA" id="ARBA00022771"/>
    </source>
</evidence>
<evidence type="ECO:0000256" key="1">
    <source>
        <dbReference type="ARBA" id="ARBA00004123"/>
    </source>
</evidence>
<comment type="similarity">
    <text evidence="2">Belongs to the acetyltransferase family. ECO subfamily.</text>
</comment>
<keyword evidence="3" id="KW-0808">Transferase</keyword>
<evidence type="ECO:0000259" key="13">
    <source>
        <dbReference type="Pfam" id="PF13880"/>
    </source>
</evidence>
<keyword evidence="5" id="KW-0863">Zinc-finger</keyword>
<feature type="domain" description="N-acetyltransferase ESCO acetyl-transferase" evidence="13">
    <location>
        <begin position="982"/>
        <end position="1050"/>
    </location>
</feature>